<dbReference type="InterPro" id="IPR050194">
    <property type="entry name" value="Glycosyltransferase_grp1"/>
</dbReference>
<geneLocation type="plasmid" evidence="2 3">
    <name>unnamed</name>
</geneLocation>
<dbReference type="SUPFAM" id="SSF53756">
    <property type="entry name" value="UDP-Glycosyltransferase/glycogen phosphorylase"/>
    <property type="match status" value="1"/>
</dbReference>
<reference evidence="2 3" key="1">
    <citation type="submission" date="2019-08" db="EMBL/GenBank/DDBJ databases">
        <title>Prosopis cineraria nodule microbiome.</title>
        <authorList>
            <person name="Ali R."/>
            <person name="Chaluvadi S.R."/>
            <person name="Wang X."/>
        </authorList>
    </citation>
    <scope>NUCLEOTIDE SEQUENCE [LARGE SCALE GENOMIC DNA]</scope>
    <source>
        <strain evidence="2 3">BG7</strain>
        <plasmid evidence="2 3">unnamed</plasmid>
    </source>
</reference>
<dbReference type="Proteomes" id="UP000326881">
    <property type="component" value="Plasmid unnamed"/>
</dbReference>
<proteinExistence type="predicted"/>
<dbReference type="InterPro" id="IPR028098">
    <property type="entry name" value="Glyco_trans_4-like_N"/>
</dbReference>
<keyword evidence="2" id="KW-0808">Transferase</keyword>
<dbReference type="AlphaFoldDB" id="A0A5Q0CEG7"/>
<dbReference type="Pfam" id="PF13692">
    <property type="entry name" value="Glyco_trans_1_4"/>
    <property type="match status" value="1"/>
</dbReference>
<dbReference type="Pfam" id="PF13439">
    <property type="entry name" value="Glyco_transf_4"/>
    <property type="match status" value="1"/>
</dbReference>
<dbReference type="Gene3D" id="3.40.50.2000">
    <property type="entry name" value="Glycogen Phosphorylase B"/>
    <property type="match status" value="2"/>
</dbReference>
<name>A0A5Q0CEG7_9HYPH</name>
<protein>
    <submittedName>
        <fullName evidence="2">Glycosyltransferase family 4 protein</fullName>
    </submittedName>
</protein>
<feature type="domain" description="Glycosyltransferase subfamily 4-like N-terminal" evidence="1">
    <location>
        <begin position="77"/>
        <end position="208"/>
    </location>
</feature>
<accession>A0A5Q0CEG7</accession>
<keyword evidence="3" id="KW-1185">Reference proteome</keyword>
<evidence type="ECO:0000313" key="3">
    <source>
        <dbReference type="Proteomes" id="UP000326881"/>
    </source>
</evidence>
<dbReference type="GO" id="GO:0016757">
    <property type="term" value="F:glycosyltransferase activity"/>
    <property type="evidence" value="ECO:0007669"/>
    <property type="project" value="UniProtKB-ARBA"/>
</dbReference>
<evidence type="ECO:0000313" key="2">
    <source>
        <dbReference type="EMBL" id="QFY63695.1"/>
    </source>
</evidence>
<evidence type="ECO:0000259" key="1">
    <source>
        <dbReference type="Pfam" id="PF13439"/>
    </source>
</evidence>
<dbReference type="KEGG" id="rgr:FZ934_26075"/>
<dbReference type="EMBL" id="CP043499">
    <property type="protein sequence ID" value="QFY63695.1"/>
    <property type="molecule type" value="Genomic_DNA"/>
</dbReference>
<dbReference type="RefSeq" id="WP_153273645.1">
    <property type="nucleotide sequence ID" value="NZ_CP043499.1"/>
</dbReference>
<dbReference type="CDD" id="cd03801">
    <property type="entry name" value="GT4_PimA-like"/>
    <property type="match status" value="1"/>
</dbReference>
<dbReference type="PANTHER" id="PTHR45947:SF15">
    <property type="entry name" value="TEICHURONIC ACID BIOSYNTHESIS GLYCOSYLTRANSFERASE TUAC-RELATED"/>
    <property type="match status" value="1"/>
</dbReference>
<keyword evidence="2" id="KW-0614">Plasmid</keyword>
<dbReference type="OrthoDB" id="9790710at2"/>
<sequence>MRIAYLTNQYPAPSHTFIRREIVALEKRGHSVFRYAIRPFSGVLSDLEDIAEQGRTSYLLKQGTGKSFAAFVSTLLCHPAGMGRAARLAFRLGALPGGSFPRHIIYLAEAMILSKWCQEQGIDHLHVHFGTNPAAVAALANAISGVPFSFTVHGPEEFDRPRTIGLGLKARSASFVIGVSSFGRSQLMRWTGTDDWHKLHVVRCGLDERYRQEPTVPVPEERRLVCVARLGEQKGHLVLLQAAAHVRRDGISFKLVLAGNGPLRSEIEREVKRLLLEDVVDLIGTVDQDRVQAEIAASRAMVLASFAEGLPVVLMESMALGRPVISTYVAGIPELVQSENGWLVPAGDVDALADAMKAALTAETATLATMGTLARKHVLARHDISQSAAQIEELIVRAAEARASGLVAAASLQLQTDS</sequence>
<gene>
    <name evidence="2" type="ORF">FZ934_26075</name>
</gene>
<organism evidence="2 3">
    <name type="scientific">Rhizobium grahamii</name>
    <dbReference type="NCBI Taxonomy" id="1120045"/>
    <lineage>
        <taxon>Bacteria</taxon>
        <taxon>Pseudomonadati</taxon>
        <taxon>Pseudomonadota</taxon>
        <taxon>Alphaproteobacteria</taxon>
        <taxon>Hyphomicrobiales</taxon>
        <taxon>Rhizobiaceae</taxon>
        <taxon>Rhizobium/Agrobacterium group</taxon>
        <taxon>Rhizobium</taxon>
    </lineage>
</organism>
<dbReference type="PANTHER" id="PTHR45947">
    <property type="entry name" value="SULFOQUINOVOSYL TRANSFERASE SQD2"/>
    <property type="match status" value="1"/>
</dbReference>